<accession>A0ABT6R2L0</accession>
<keyword evidence="3" id="KW-0548">Nucleotidyltransferase</keyword>
<evidence type="ECO:0000259" key="2">
    <source>
        <dbReference type="PROSITE" id="PS50887"/>
    </source>
</evidence>
<feature type="transmembrane region" description="Helical" evidence="1">
    <location>
        <begin position="37"/>
        <end position="55"/>
    </location>
</feature>
<dbReference type="Gene3D" id="3.30.70.270">
    <property type="match status" value="1"/>
</dbReference>
<organism evidence="3 4">
    <name type="scientific">Exiguobacterium antarcticum</name>
    <dbReference type="NCBI Taxonomy" id="132920"/>
    <lineage>
        <taxon>Bacteria</taxon>
        <taxon>Bacillati</taxon>
        <taxon>Bacillota</taxon>
        <taxon>Bacilli</taxon>
        <taxon>Bacillales</taxon>
        <taxon>Bacillales Family XII. Incertae Sedis</taxon>
        <taxon>Exiguobacterium</taxon>
    </lineage>
</organism>
<feature type="transmembrane region" description="Helical" evidence="1">
    <location>
        <begin position="102"/>
        <end position="120"/>
    </location>
</feature>
<dbReference type="SUPFAM" id="SSF55073">
    <property type="entry name" value="Nucleotide cyclase"/>
    <property type="match status" value="1"/>
</dbReference>
<keyword evidence="1" id="KW-1133">Transmembrane helix</keyword>
<dbReference type="PANTHER" id="PTHR45138:SF9">
    <property type="entry name" value="DIGUANYLATE CYCLASE DGCM-RELATED"/>
    <property type="match status" value="1"/>
</dbReference>
<feature type="transmembrane region" description="Helical" evidence="1">
    <location>
        <begin position="132"/>
        <end position="150"/>
    </location>
</feature>
<name>A0ABT6R2L0_9BACL</name>
<dbReference type="InterPro" id="IPR029787">
    <property type="entry name" value="Nucleotide_cyclase"/>
</dbReference>
<reference evidence="3 4" key="1">
    <citation type="submission" date="2023-04" db="EMBL/GenBank/DDBJ databases">
        <title>Antarctic isolates genomes.</title>
        <authorList>
            <person name="Dimov S.G."/>
        </authorList>
    </citation>
    <scope>NUCLEOTIDE SEQUENCE [LARGE SCALE GENOMIC DNA]</scope>
    <source>
        <strain evidence="3 4">AL19</strain>
    </source>
</reference>
<dbReference type="EC" id="2.7.7.65" evidence="3"/>
<dbReference type="InterPro" id="IPR050469">
    <property type="entry name" value="Diguanylate_Cyclase"/>
</dbReference>
<feature type="transmembrane region" description="Helical" evidence="1">
    <location>
        <begin position="7"/>
        <end position="25"/>
    </location>
</feature>
<dbReference type="EMBL" id="JASBQV010000012">
    <property type="protein sequence ID" value="MDI3235178.1"/>
    <property type="molecule type" value="Genomic_DNA"/>
</dbReference>
<evidence type="ECO:0000256" key="1">
    <source>
        <dbReference type="SAM" id="Phobius"/>
    </source>
</evidence>
<gene>
    <name evidence="3" type="ORF">QK289_09185</name>
</gene>
<dbReference type="CDD" id="cd01949">
    <property type="entry name" value="GGDEF"/>
    <property type="match status" value="1"/>
</dbReference>
<dbReference type="PROSITE" id="PS50887">
    <property type="entry name" value="GGDEF"/>
    <property type="match status" value="1"/>
</dbReference>
<dbReference type="InterPro" id="IPR043128">
    <property type="entry name" value="Rev_trsase/Diguanyl_cyclase"/>
</dbReference>
<dbReference type="GO" id="GO:0052621">
    <property type="term" value="F:diguanylate cyclase activity"/>
    <property type="evidence" value="ECO:0007669"/>
    <property type="project" value="UniProtKB-EC"/>
</dbReference>
<dbReference type="NCBIfam" id="TIGR00254">
    <property type="entry name" value="GGDEF"/>
    <property type="match status" value="1"/>
</dbReference>
<sequence length="371" mass="41444">MFIVELLINACIAFTGFYIISKIIHSTQFSSSTMKSIIIGLATGLLGVLLMFKGIQVNESLRMDLRHLPLVLLAFYGIRFPLVIATGVIGSSRFLFGVTPQAFVAFIAILAISTGMIYIHRKLLNRPFLQNIALNVWALLMITIAVLINLGFNETAILLLLSTWTIGLAVGVLSSMLTLDFQILNQQVQLYKKSAELDHLTGLYNRRVWDDRTAGLEQEGRIYNVLALDIDHFKHVNDTYGHGNGDLVLQQFANILKQETRPHDITARIGGEEFMILVYDLSPQKVVKVANRIRERIATERFQLDGFPAIEVTTSIGIAHGKHVHIQQMNVLADEALYAAKQQGRNRTILFDQADQQDIAATQSSTETIHS</sequence>
<keyword evidence="1" id="KW-0472">Membrane</keyword>
<evidence type="ECO:0000313" key="4">
    <source>
        <dbReference type="Proteomes" id="UP001243286"/>
    </source>
</evidence>
<feature type="transmembrane region" description="Helical" evidence="1">
    <location>
        <begin position="67"/>
        <end position="90"/>
    </location>
</feature>
<dbReference type="Pfam" id="PF00990">
    <property type="entry name" value="GGDEF"/>
    <property type="match status" value="1"/>
</dbReference>
<dbReference type="RefSeq" id="WP_282356409.1">
    <property type="nucleotide sequence ID" value="NZ_JASBQV010000012.1"/>
</dbReference>
<feature type="domain" description="GGDEF" evidence="2">
    <location>
        <begin position="221"/>
        <end position="353"/>
    </location>
</feature>
<protein>
    <submittedName>
        <fullName evidence="3">Diguanylate cyclase</fullName>
        <ecNumber evidence="3">2.7.7.65</ecNumber>
    </submittedName>
</protein>
<evidence type="ECO:0000313" key="3">
    <source>
        <dbReference type="EMBL" id="MDI3235178.1"/>
    </source>
</evidence>
<proteinExistence type="predicted"/>
<keyword evidence="4" id="KW-1185">Reference proteome</keyword>
<feature type="transmembrane region" description="Helical" evidence="1">
    <location>
        <begin position="156"/>
        <end position="179"/>
    </location>
</feature>
<keyword evidence="3" id="KW-0808">Transferase</keyword>
<dbReference type="PANTHER" id="PTHR45138">
    <property type="entry name" value="REGULATORY COMPONENTS OF SENSORY TRANSDUCTION SYSTEM"/>
    <property type="match status" value="1"/>
</dbReference>
<dbReference type="SMART" id="SM00267">
    <property type="entry name" value="GGDEF"/>
    <property type="match status" value="1"/>
</dbReference>
<comment type="caution">
    <text evidence="3">The sequence shown here is derived from an EMBL/GenBank/DDBJ whole genome shotgun (WGS) entry which is preliminary data.</text>
</comment>
<dbReference type="InterPro" id="IPR000160">
    <property type="entry name" value="GGDEF_dom"/>
</dbReference>
<dbReference type="Proteomes" id="UP001243286">
    <property type="component" value="Unassembled WGS sequence"/>
</dbReference>
<keyword evidence="1" id="KW-0812">Transmembrane</keyword>